<dbReference type="EMBL" id="BSYO01000017">
    <property type="protein sequence ID" value="GMH17209.1"/>
    <property type="molecule type" value="Genomic_DNA"/>
</dbReference>
<proteinExistence type="predicted"/>
<comment type="caution">
    <text evidence="1">The sequence shown here is derived from an EMBL/GenBank/DDBJ whole genome shotgun (WGS) entry which is preliminary data.</text>
</comment>
<keyword evidence="2" id="KW-1185">Reference proteome</keyword>
<sequence>MASLEAGLARIQTAGQGREHKRCRKLVIEAMSSLRTEFDQSLDVSPAARFCNGFPEETSVSNFCRVLFHVSEVTSHLCTF</sequence>
<reference evidence="1" key="1">
    <citation type="submission" date="2023-05" db="EMBL/GenBank/DDBJ databases">
        <title>Nepenthes gracilis genome sequencing.</title>
        <authorList>
            <person name="Fukushima K."/>
        </authorList>
    </citation>
    <scope>NUCLEOTIDE SEQUENCE</scope>
    <source>
        <strain evidence="1">SING2019-196</strain>
    </source>
</reference>
<organism evidence="1 2">
    <name type="scientific">Nepenthes gracilis</name>
    <name type="common">Slender pitcher plant</name>
    <dbReference type="NCBI Taxonomy" id="150966"/>
    <lineage>
        <taxon>Eukaryota</taxon>
        <taxon>Viridiplantae</taxon>
        <taxon>Streptophyta</taxon>
        <taxon>Embryophyta</taxon>
        <taxon>Tracheophyta</taxon>
        <taxon>Spermatophyta</taxon>
        <taxon>Magnoliopsida</taxon>
        <taxon>eudicotyledons</taxon>
        <taxon>Gunneridae</taxon>
        <taxon>Pentapetalae</taxon>
        <taxon>Caryophyllales</taxon>
        <taxon>Nepenthaceae</taxon>
        <taxon>Nepenthes</taxon>
    </lineage>
</organism>
<dbReference type="AlphaFoldDB" id="A0AAD3SV19"/>
<evidence type="ECO:0000313" key="2">
    <source>
        <dbReference type="Proteomes" id="UP001279734"/>
    </source>
</evidence>
<gene>
    <name evidence="1" type="ORF">Nepgr_019050</name>
</gene>
<evidence type="ECO:0000313" key="1">
    <source>
        <dbReference type="EMBL" id="GMH17209.1"/>
    </source>
</evidence>
<dbReference type="Proteomes" id="UP001279734">
    <property type="component" value="Unassembled WGS sequence"/>
</dbReference>
<name>A0AAD3SV19_NEPGR</name>
<protein>
    <submittedName>
        <fullName evidence="1">Uncharacterized protein</fullName>
    </submittedName>
</protein>
<accession>A0AAD3SV19</accession>